<comment type="cofactor">
    <cofactor evidence="1">
        <name>pyridoxal 5'-phosphate</name>
        <dbReference type="ChEBI" id="CHEBI:597326"/>
    </cofactor>
</comment>
<dbReference type="InterPro" id="IPR015421">
    <property type="entry name" value="PyrdxlP-dep_Trfase_major"/>
</dbReference>
<dbReference type="InterPro" id="IPR015422">
    <property type="entry name" value="PyrdxlP-dep_Trfase_small"/>
</dbReference>
<feature type="modified residue" description="N6-(pyridoxal phosphate)lysine" evidence="5">
    <location>
        <position position="200"/>
    </location>
</feature>
<dbReference type="PIRSF" id="PIRSF017617">
    <property type="entry name" value="Thr_aldolase"/>
    <property type="match status" value="1"/>
</dbReference>
<dbReference type="AlphaFoldDB" id="A0A6J4L778"/>
<name>A0A6J4L778_9BACT</name>
<feature type="domain" description="Aromatic amino acid beta-eliminating lyase/threonine aldolase" evidence="6">
    <location>
        <begin position="4"/>
        <end position="286"/>
    </location>
</feature>
<keyword evidence="4 7" id="KW-0456">Lyase</keyword>
<accession>A0A6J4L778</accession>
<evidence type="ECO:0000256" key="2">
    <source>
        <dbReference type="ARBA" id="ARBA00006966"/>
    </source>
</evidence>
<organism evidence="7">
    <name type="scientific">uncultured Gemmatimonadaceae bacterium</name>
    <dbReference type="NCBI Taxonomy" id="246130"/>
    <lineage>
        <taxon>Bacteria</taxon>
        <taxon>Pseudomonadati</taxon>
        <taxon>Gemmatimonadota</taxon>
        <taxon>Gemmatimonadia</taxon>
        <taxon>Gemmatimonadales</taxon>
        <taxon>Gemmatimonadaceae</taxon>
        <taxon>environmental samples</taxon>
    </lineage>
</organism>
<dbReference type="Gene3D" id="3.90.1150.10">
    <property type="entry name" value="Aspartate Aminotransferase, domain 1"/>
    <property type="match status" value="1"/>
</dbReference>
<dbReference type="GO" id="GO:0006567">
    <property type="term" value="P:L-threonine catabolic process"/>
    <property type="evidence" value="ECO:0007669"/>
    <property type="project" value="TreeGrafter"/>
</dbReference>
<protein>
    <submittedName>
        <fullName evidence="7">Low-specificity L-threonine aldolase</fullName>
        <ecNumber evidence="7">4.1.2.48</ecNumber>
    </submittedName>
</protein>
<reference evidence="7" key="1">
    <citation type="submission" date="2020-02" db="EMBL/GenBank/DDBJ databases">
        <authorList>
            <person name="Meier V. D."/>
        </authorList>
    </citation>
    <scope>NUCLEOTIDE SEQUENCE</scope>
    <source>
        <strain evidence="7">AVDCRST_MAG11</strain>
    </source>
</reference>
<dbReference type="SUPFAM" id="SSF53383">
    <property type="entry name" value="PLP-dependent transferases"/>
    <property type="match status" value="1"/>
</dbReference>
<dbReference type="Gene3D" id="3.40.640.10">
    <property type="entry name" value="Type I PLP-dependent aspartate aminotransferase-like (Major domain)"/>
    <property type="match status" value="1"/>
</dbReference>
<dbReference type="InterPro" id="IPR023603">
    <property type="entry name" value="Low_specificity_L-TA-like"/>
</dbReference>
<dbReference type="EC" id="4.1.2.48" evidence="7"/>
<evidence type="ECO:0000256" key="4">
    <source>
        <dbReference type="ARBA" id="ARBA00023239"/>
    </source>
</evidence>
<evidence type="ECO:0000313" key="7">
    <source>
        <dbReference type="EMBL" id="CAA9324425.1"/>
    </source>
</evidence>
<dbReference type="FunFam" id="3.40.640.10:FF:000030">
    <property type="entry name" value="Low-specificity L-threonine aldolase"/>
    <property type="match status" value="1"/>
</dbReference>
<keyword evidence="3" id="KW-0663">Pyridoxal phosphate</keyword>
<dbReference type="GO" id="GO:0005829">
    <property type="term" value="C:cytosol"/>
    <property type="evidence" value="ECO:0007669"/>
    <property type="project" value="TreeGrafter"/>
</dbReference>
<evidence type="ECO:0000256" key="1">
    <source>
        <dbReference type="ARBA" id="ARBA00001933"/>
    </source>
</evidence>
<sequence>MPIDMRSDTVTRPTPAMRRAMADAEVGDDVLDGDPTVRRLEHAVAELLGKDSALFFPSGTMANQAALWLLGRRGTEVLLDANAHIIHWEVAGAAALCGLQVRPVAAEGPVMRAADLARAVRPSSPHAPSASVVCVENTHNGAGGKVTPVEELAAIRQAADEAGLAVHMDGARLWNASAATGTPLDRFGACATTVMVSFSKGLGAPVGAVLAGSSDAMADAWATRKRFGGGMRQSGILAAAALHAIEHHRARLGEDHEHARVFAARVDGAGGARVVHPDTNIVMVDLPAHVDAVALVQRAAADDVLITPWSGTRVRAVTHLDVDGSATRRAADVVARCLEAA</sequence>
<dbReference type="GO" id="GO:0006545">
    <property type="term" value="P:glycine biosynthetic process"/>
    <property type="evidence" value="ECO:0007669"/>
    <property type="project" value="TreeGrafter"/>
</dbReference>
<dbReference type="PANTHER" id="PTHR48097:SF9">
    <property type="entry name" value="L-THREONINE ALDOLASE"/>
    <property type="match status" value="1"/>
</dbReference>
<dbReference type="InterPro" id="IPR015424">
    <property type="entry name" value="PyrdxlP-dep_Trfase"/>
</dbReference>
<dbReference type="GO" id="GO:0008732">
    <property type="term" value="F:L-allo-threonine aldolase activity"/>
    <property type="evidence" value="ECO:0007669"/>
    <property type="project" value="TreeGrafter"/>
</dbReference>
<dbReference type="PANTHER" id="PTHR48097">
    <property type="entry name" value="L-THREONINE ALDOLASE-RELATED"/>
    <property type="match status" value="1"/>
</dbReference>
<dbReference type="Pfam" id="PF01212">
    <property type="entry name" value="Beta_elim_lyase"/>
    <property type="match status" value="1"/>
</dbReference>
<comment type="similarity">
    <text evidence="2">Belongs to the threonine aldolase family.</text>
</comment>
<proteinExistence type="inferred from homology"/>
<evidence type="ECO:0000256" key="3">
    <source>
        <dbReference type="ARBA" id="ARBA00022898"/>
    </source>
</evidence>
<dbReference type="EMBL" id="CADCTU010000507">
    <property type="protein sequence ID" value="CAA9324425.1"/>
    <property type="molecule type" value="Genomic_DNA"/>
</dbReference>
<dbReference type="NCBIfam" id="NF041359">
    <property type="entry name" value="GntG_guanitoxin"/>
    <property type="match status" value="1"/>
</dbReference>
<dbReference type="InterPro" id="IPR001597">
    <property type="entry name" value="ArAA_b-elim_lyase/Thr_aldolase"/>
</dbReference>
<evidence type="ECO:0000259" key="6">
    <source>
        <dbReference type="Pfam" id="PF01212"/>
    </source>
</evidence>
<gene>
    <name evidence="7" type="ORF">AVDCRST_MAG11-2159</name>
</gene>
<evidence type="ECO:0000256" key="5">
    <source>
        <dbReference type="PIRSR" id="PIRSR017617-1"/>
    </source>
</evidence>